<proteinExistence type="predicted"/>
<evidence type="ECO:0008006" key="3">
    <source>
        <dbReference type="Google" id="ProtNLM"/>
    </source>
</evidence>
<protein>
    <recommendedName>
        <fullName evidence="3">CENP-V/GFA domain-containing protein</fullName>
    </recommendedName>
</protein>
<gene>
    <name evidence="1" type="ORF">HHA04nite_11390</name>
</gene>
<evidence type="ECO:0000313" key="2">
    <source>
        <dbReference type="Proteomes" id="UP000321121"/>
    </source>
</evidence>
<name>A0ABQ0U2S4_9GAMM</name>
<evidence type="ECO:0000313" key="1">
    <source>
        <dbReference type="EMBL" id="GEK72595.1"/>
    </source>
</evidence>
<accession>A0ABQ0U2S4</accession>
<reference evidence="1 2" key="1">
    <citation type="submission" date="2019-07" db="EMBL/GenBank/DDBJ databases">
        <title>Whole genome shotgun sequence of Halomonas halophila NBRC 102604.</title>
        <authorList>
            <person name="Hosoyama A."/>
            <person name="Uohara A."/>
            <person name="Ohji S."/>
            <person name="Ichikawa N."/>
        </authorList>
    </citation>
    <scope>NUCLEOTIDE SEQUENCE [LARGE SCALE GENOMIC DNA]</scope>
    <source>
        <strain evidence="1 2">NBRC 102604</strain>
    </source>
</reference>
<dbReference type="RefSeq" id="WP_146908296.1">
    <property type="nucleotide sequence ID" value="NZ_BJUS01000009.1"/>
</dbReference>
<sequence length="85" mass="9821">MNDPIFTTANTLMDAPPHSKILYSPGPHDTRILLCECSNQEVIRGEAAWKRFQPDFEQDTCRCLDCEATSPLSYHDNPRRHFRTL</sequence>
<keyword evidence="2" id="KW-1185">Reference proteome</keyword>
<dbReference type="EMBL" id="BJUS01000009">
    <property type="protein sequence ID" value="GEK72595.1"/>
    <property type="molecule type" value="Genomic_DNA"/>
</dbReference>
<comment type="caution">
    <text evidence="1">The sequence shown here is derived from an EMBL/GenBank/DDBJ whole genome shotgun (WGS) entry which is preliminary data.</text>
</comment>
<organism evidence="1 2">
    <name type="scientific">Halomonas halophila</name>
    <dbReference type="NCBI Taxonomy" id="29573"/>
    <lineage>
        <taxon>Bacteria</taxon>
        <taxon>Pseudomonadati</taxon>
        <taxon>Pseudomonadota</taxon>
        <taxon>Gammaproteobacteria</taxon>
        <taxon>Oceanospirillales</taxon>
        <taxon>Halomonadaceae</taxon>
        <taxon>Halomonas</taxon>
    </lineage>
</organism>
<dbReference type="Proteomes" id="UP000321121">
    <property type="component" value="Unassembled WGS sequence"/>
</dbReference>